<gene>
    <name evidence="1" type="ORF">NX02_29190</name>
</gene>
<proteinExistence type="predicted"/>
<evidence type="ECO:0000313" key="1">
    <source>
        <dbReference type="EMBL" id="AHE57406.1"/>
    </source>
</evidence>
<dbReference type="EMBL" id="CP006644">
    <property type="protein sequence ID" value="AHE57406.1"/>
    <property type="molecule type" value="Genomic_DNA"/>
</dbReference>
<dbReference type="PATRIC" id="fig|1123269.5.peg.5724"/>
<evidence type="ECO:0000313" key="2">
    <source>
        <dbReference type="Proteomes" id="UP000018851"/>
    </source>
</evidence>
<organism evidence="1 2">
    <name type="scientific">Sphingomonas sanxanigenens DSM 19645 = NX02</name>
    <dbReference type="NCBI Taxonomy" id="1123269"/>
    <lineage>
        <taxon>Bacteria</taxon>
        <taxon>Pseudomonadati</taxon>
        <taxon>Pseudomonadota</taxon>
        <taxon>Alphaproteobacteria</taxon>
        <taxon>Sphingomonadales</taxon>
        <taxon>Sphingomonadaceae</taxon>
        <taxon>Sphingomonas</taxon>
    </lineage>
</organism>
<dbReference type="RefSeq" id="WP_025295494.1">
    <property type="nucleotide sequence ID" value="NZ_CP006644.1"/>
</dbReference>
<reference evidence="1 2" key="1">
    <citation type="submission" date="2013-07" db="EMBL/GenBank/DDBJ databases">
        <title>Completed genome of Sphingomonas sanxanigenens NX02.</title>
        <authorList>
            <person name="Ma T."/>
            <person name="Huang H."/>
            <person name="Wu M."/>
            <person name="Li X."/>
            <person name="Li G."/>
        </authorList>
    </citation>
    <scope>NUCLEOTIDE SEQUENCE [LARGE SCALE GENOMIC DNA]</scope>
    <source>
        <strain evidence="1 2">NX02</strain>
    </source>
</reference>
<dbReference type="STRING" id="1123269.NX02_29190"/>
<dbReference type="Proteomes" id="UP000018851">
    <property type="component" value="Chromosome"/>
</dbReference>
<sequence length="202" mass="22396">MTERHEQPDLTQAPPISDVLAGCETHLTRNDPDTYAYCILQAAKASGITVDLFIDDAGPAAWYGIPFDGQEHHRKPRLDAIIEHMRGAPQRGEALVNYMLSRGMFLDRRRFGSPSEAADAVLALDGRLFIINDGDVEMSVLTDAATLGREIDDGFPRRSLVHRWTNSMRLALFAEEMKAWLILNGADLGGGRYSLETKALAR</sequence>
<dbReference type="AlphaFoldDB" id="W0AJT8"/>
<accession>W0AJT8</accession>
<dbReference type="HOGENOM" id="CLU_1353904_0_0_5"/>
<dbReference type="KEGG" id="ssan:NX02_29190"/>
<keyword evidence="2" id="KW-1185">Reference proteome</keyword>
<protein>
    <submittedName>
        <fullName evidence="1">Uncharacterized protein</fullName>
    </submittedName>
</protein>
<name>W0AJT8_9SPHN</name>